<protein>
    <submittedName>
        <fullName evidence="2">Uncharacterized protein</fullName>
    </submittedName>
</protein>
<dbReference type="AlphaFoldDB" id="A0AAN7KLW6"/>
<dbReference type="EMBL" id="JAXQNO010000021">
    <property type="protein sequence ID" value="KAK4768942.1"/>
    <property type="molecule type" value="Genomic_DNA"/>
</dbReference>
<evidence type="ECO:0000256" key="1">
    <source>
        <dbReference type="SAM" id="MobiDB-lite"/>
    </source>
</evidence>
<sequence length="156" mass="17601">MNLTTSERSEEQGKRMTNCVHPGHLPLPQGLKWVADNGETDGNGSILGNGLEDVDEEDEKELLFGAVAGRSNSTLSAYFLRPRAPDETDNLGDLRSARRAFSMGRIISTPEGYRRMDQSCIQTNFEKESLINLRPSRRKREGKFFETCRRFLGFSL</sequence>
<feature type="region of interest" description="Disordered" evidence="1">
    <location>
        <begin position="1"/>
        <end position="22"/>
    </location>
</feature>
<reference evidence="2 3" key="1">
    <citation type="journal article" date="2023" name="Hortic Res">
        <title>Pangenome of water caltrop reveals structural variations and asymmetric subgenome divergence after allopolyploidization.</title>
        <authorList>
            <person name="Zhang X."/>
            <person name="Chen Y."/>
            <person name="Wang L."/>
            <person name="Yuan Y."/>
            <person name="Fang M."/>
            <person name="Shi L."/>
            <person name="Lu R."/>
            <person name="Comes H.P."/>
            <person name="Ma Y."/>
            <person name="Chen Y."/>
            <person name="Huang G."/>
            <person name="Zhou Y."/>
            <person name="Zheng Z."/>
            <person name="Qiu Y."/>
        </authorList>
    </citation>
    <scope>NUCLEOTIDE SEQUENCE [LARGE SCALE GENOMIC DNA]</scope>
    <source>
        <strain evidence="2">F231</strain>
    </source>
</reference>
<proteinExistence type="predicted"/>
<dbReference type="Proteomes" id="UP001346149">
    <property type="component" value="Unassembled WGS sequence"/>
</dbReference>
<gene>
    <name evidence="2" type="ORF">SAY86_027092</name>
</gene>
<comment type="caution">
    <text evidence="2">The sequence shown here is derived from an EMBL/GenBank/DDBJ whole genome shotgun (WGS) entry which is preliminary data.</text>
</comment>
<accession>A0AAN7KLW6</accession>
<keyword evidence="3" id="KW-1185">Reference proteome</keyword>
<evidence type="ECO:0000313" key="2">
    <source>
        <dbReference type="EMBL" id="KAK4768942.1"/>
    </source>
</evidence>
<organism evidence="2 3">
    <name type="scientific">Trapa natans</name>
    <name type="common">Water chestnut</name>
    <dbReference type="NCBI Taxonomy" id="22666"/>
    <lineage>
        <taxon>Eukaryota</taxon>
        <taxon>Viridiplantae</taxon>
        <taxon>Streptophyta</taxon>
        <taxon>Embryophyta</taxon>
        <taxon>Tracheophyta</taxon>
        <taxon>Spermatophyta</taxon>
        <taxon>Magnoliopsida</taxon>
        <taxon>eudicotyledons</taxon>
        <taxon>Gunneridae</taxon>
        <taxon>Pentapetalae</taxon>
        <taxon>rosids</taxon>
        <taxon>malvids</taxon>
        <taxon>Myrtales</taxon>
        <taxon>Lythraceae</taxon>
        <taxon>Trapa</taxon>
    </lineage>
</organism>
<evidence type="ECO:0000313" key="3">
    <source>
        <dbReference type="Proteomes" id="UP001346149"/>
    </source>
</evidence>
<name>A0AAN7KLW6_TRANT</name>